<keyword evidence="2" id="KW-1185">Reference proteome</keyword>
<reference evidence="1" key="1">
    <citation type="submission" date="2019-11" db="EMBL/GenBank/DDBJ databases">
        <title>Nori genome reveals adaptations in red seaweeds to the harsh intertidal environment.</title>
        <authorList>
            <person name="Wang D."/>
            <person name="Mao Y."/>
        </authorList>
    </citation>
    <scope>NUCLEOTIDE SEQUENCE</scope>
    <source>
        <tissue evidence="1">Gametophyte</tissue>
    </source>
</reference>
<proteinExistence type="predicted"/>
<name>A0ACC3BQX8_PYRYE</name>
<dbReference type="Proteomes" id="UP000798662">
    <property type="component" value="Chromosome 1"/>
</dbReference>
<comment type="caution">
    <text evidence="1">The sequence shown here is derived from an EMBL/GenBank/DDBJ whole genome shotgun (WGS) entry which is preliminary data.</text>
</comment>
<accession>A0ACC3BQX8</accession>
<sequence>MRRLAYDEFTSSAPTTGVTPGASASGAPGGGGGRAKADGGSAGGVRAYDPKGLTRGAVGRKPTGDEPAPQTLLVVRGAVRVAAYVPVWARRTLTRRPKAVDEGGRWPGIRLTRKRRRAGGEGGVDAAVNALLEPDLSAAADLDAVRMLEDD</sequence>
<dbReference type="EMBL" id="CM020618">
    <property type="protein sequence ID" value="KAK1860297.1"/>
    <property type="molecule type" value="Genomic_DNA"/>
</dbReference>
<protein>
    <submittedName>
        <fullName evidence="1">Uncharacterized protein</fullName>
    </submittedName>
</protein>
<evidence type="ECO:0000313" key="1">
    <source>
        <dbReference type="EMBL" id="KAK1860297.1"/>
    </source>
</evidence>
<gene>
    <name evidence="1" type="ORF">I4F81_002886</name>
</gene>
<organism evidence="1 2">
    <name type="scientific">Pyropia yezoensis</name>
    <name type="common">Susabi-nori</name>
    <name type="synonym">Porphyra yezoensis</name>
    <dbReference type="NCBI Taxonomy" id="2788"/>
    <lineage>
        <taxon>Eukaryota</taxon>
        <taxon>Rhodophyta</taxon>
        <taxon>Bangiophyceae</taxon>
        <taxon>Bangiales</taxon>
        <taxon>Bangiaceae</taxon>
        <taxon>Pyropia</taxon>
    </lineage>
</organism>
<evidence type="ECO:0000313" key="2">
    <source>
        <dbReference type="Proteomes" id="UP000798662"/>
    </source>
</evidence>